<reference evidence="5" key="1">
    <citation type="journal article" date="2017" name="Proc. Natl. Acad. Sci. U.S.A.">
        <title>Simulation of Deepwater Horizon oil plume reveals substrate specialization within a complex community of hydrocarbon-degraders.</title>
        <authorList>
            <person name="Hu P."/>
            <person name="Dubinsky E.A."/>
            <person name="Probst A.J."/>
            <person name="Wang J."/>
            <person name="Sieber C.M.K."/>
            <person name="Tom L.M."/>
            <person name="Gardinali P."/>
            <person name="Banfield J.F."/>
            <person name="Atlas R.M."/>
            <person name="Andersen G.L."/>
        </authorList>
    </citation>
    <scope>NUCLEOTIDE SEQUENCE [LARGE SCALE GENOMIC DNA]</scope>
</reference>
<dbReference type="InterPro" id="IPR001611">
    <property type="entry name" value="Leu-rich_rpt"/>
</dbReference>
<dbReference type="SMART" id="SM00365">
    <property type="entry name" value="LRR_SD22"/>
    <property type="match status" value="9"/>
</dbReference>
<dbReference type="PANTHER" id="PTHR46652">
    <property type="entry name" value="LEUCINE-RICH REPEAT AND IQ DOMAIN-CONTAINING PROTEIN 1-RELATED"/>
    <property type="match status" value="1"/>
</dbReference>
<evidence type="ECO:0000256" key="2">
    <source>
        <dbReference type="ARBA" id="ARBA00022737"/>
    </source>
</evidence>
<dbReference type="PROSITE" id="PS51450">
    <property type="entry name" value="LRR"/>
    <property type="match status" value="6"/>
</dbReference>
<protein>
    <submittedName>
        <fullName evidence="4">Uncharacterized protein</fullName>
    </submittedName>
</protein>
<gene>
    <name evidence="4" type="ORF">A9Q84_17040</name>
</gene>
<dbReference type="EMBL" id="MAAO01000010">
    <property type="protein sequence ID" value="OUR94815.1"/>
    <property type="molecule type" value="Genomic_DNA"/>
</dbReference>
<proteinExistence type="predicted"/>
<sequence>MSFKLKKLVSIILFFISTSLYAQTQTSPGSAFQNFCENIDTFHPMHRLTLSTILQVTKEQDCKKSSKILANLENFASIGFVTTLLPFSDLTQLKGLYLYQTLASDTEELKNLRSLKFLALANYFKYEKVQSDISVLKNLTNLEVLNLTGFPITDYKVIGLLKNIKSIKLDGHNDVTDLDFLSNLDSLDEFSLQCTDLFKDIVSARDLTSPHHIVGTPPPPCLNTSLKDISALSKFKGLKLLNLNSQFIQDISFIKELKSLQVLKLDLVPILDFSPLENLPLLFLSLSRISQNKNPTLPYRKKLGLYKKRNYSPVYKLKSLENLNVAGSHPKELIGIKKLTSLNALDISSDILPKNLIFLKGLSNLTYLVINSTTKNGHDLLDVNIRNRSDLEDISILKEFKSLRVLWLRGHKIKNISSLTELKELADLNLSHNFISNIDPLSELTKLRSLAIDRLYNSVNESDELQLSKPITDINALSRLTRLNVLSLENQGIKTIIPLMSLAGLRVLKLSGNNKISNIEAVRNMAFLNTFSFSCMNVTPHLSDPFTQKKITPCDNPILEDISPLKNLAWLSYIDLKYNNIKDLSHLRNLSQIRLLKINGNKITNIKPLSDLFHISGLDISDNLIEDLRPIANHMALSSLNAARNPVRLWPNLKDQAYLMSLDLSSTGLKDLSIISKNGKLDTLNLYDNNISDLSPLNRLQYLSYIDITDNNIESLDPLNNSKQLEIIKARNNNISDISSLRLPSLITLFLNGNSISDISNLRSMQRLLTLGIDDNLVSDLTPLRFMTSLMKFTGEGNPIKIESCPLNSSVEVLNIFCASYF</sequence>
<dbReference type="Gene3D" id="3.80.10.10">
    <property type="entry name" value="Ribonuclease Inhibitor"/>
    <property type="match status" value="3"/>
</dbReference>
<dbReference type="AlphaFoldDB" id="A0A1Y5F8Z9"/>
<evidence type="ECO:0000313" key="4">
    <source>
        <dbReference type="EMBL" id="OUR94815.1"/>
    </source>
</evidence>
<dbReference type="InterPro" id="IPR050836">
    <property type="entry name" value="SDS22/Internalin_LRR"/>
</dbReference>
<feature type="signal peptide" evidence="3">
    <location>
        <begin position="1"/>
        <end position="22"/>
    </location>
</feature>
<organism evidence="4 5">
    <name type="scientific">Halobacteriovorax marinus</name>
    <dbReference type="NCBI Taxonomy" id="97084"/>
    <lineage>
        <taxon>Bacteria</taxon>
        <taxon>Pseudomonadati</taxon>
        <taxon>Bdellovibrionota</taxon>
        <taxon>Bacteriovoracia</taxon>
        <taxon>Bacteriovoracales</taxon>
        <taxon>Halobacteriovoraceae</taxon>
        <taxon>Halobacteriovorax</taxon>
    </lineage>
</organism>
<evidence type="ECO:0000256" key="3">
    <source>
        <dbReference type="SAM" id="SignalP"/>
    </source>
</evidence>
<comment type="caution">
    <text evidence="4">The sequence shown here is derived from an EMBL/GenBank/DDBJ whole genome shotgun (WGS) entry which is preliminary data.</text>
</comment>
<name>A0A1Y5F8Z9_9BACT</name>
<evidence type="ECO:0000256" key="1">
    <source>
        <dbReference type="ARBA" id="ARBA00022614"/>
    </source>
</evidence>
<accession>A0A1Y5F8Z9</accession>
<dbReference type="InterPro" id="IPR032675">
    <property type="entry name" value="LRR_dom_sf"/>
</dbReference>
<keyword evidence="3" id="KW-0732">Signal</keyword>
<feature type="chain" id="PRO_5012079610" evidence="3">
    <location>
        <begin position="23"/>
        <end position="822"/>
    </location>
</feature>
<keyword evidence="2" id="KW-0677">Repeat</keyword>
<dbReference type="SUPFAM" id="SSF52058">
    <property type="entry name" value="L domain-like"/>
    <property type="match status" value="2"/>
</dbReference>
<evidence type="ECO:0000313" key="5">
    <source>
        <dbReference type="Proteomes" id="UP000196531"/>
    </source>
</evidence>
<keyword evidence="1" id="KW-0433">Leucine-rich repeat</keyword>
<dbReference type="Proteomes" id="UP000196531">
    <property type="component" value="Unassembled WGS sequence"/>
</dbReference>
<dbReference type="PANTHER" id="PTHR46652:SF7">
    <property type="entry name" value="LEUCINE-RICH REPEAT AND IQ DOMAIN-CONTAINING PROTEIN 1"/>
    <property type="match status" value="1"/>
</dbReference>